<feature type="transmembrane region" description="Helical" evidence="1">
    <location>
        <begin position="69"/>
        <end position="91"/>
    </location>
</feature>
<comment type="caution">
    <text evidence="2">The sequence shown here is derived from an EMBL/GenBank/DDBJ whole genome shotgun (WGS) entry which is preliminary data.</text>
</comment>
<dbReference type="EMBL" id="JADGJH010000539">
    <property type="protein sequence ID" value="KAJ3126843.1"/>
    <property type="molecule type" value="Genomic_DNA"/>
</dbReference>
<reference evidence="2" key="1">
    <citation type="submission" date="2020-05" db="EMBL/GenBank/DDBJ databases">
        <title>Phylogenomic resolution of chytrid fungi.</title>
        <authorList>
            <person name="Stajich J.E."/>
            <person name="Amses K."/>
            <person name="Simmons R."/>
            <person name="Seto K."/>
            <person name="Myers J."/>
            <person name="Bonds A."/>
            <person name="Quandt C.A."/>
            <person name="Barry K."/>
            <person name="Liu P."/>
            <person name="Grigoriev I."/>
            <person name="Longcore J.E."/>
            <person name="James T.Y."/>
        </authorList>
    </citation>
    <scope>NUCLEOTIDE SEQUENCE</scope>
    <source>
        <strain evidence="2">JEL0513</strain>
    </source>
</reference>
<keyword evidence="1" id="KW-1133">Transmembrane helix</keyword>
<protein>
    <submittedName>
        <fullName evidence="2">Uncharacterized protein</fullName>
    </submittedName>
</protein>
<organism evidence="2 3">
    <name type="scientific">Physocladia obscura</name>
    <dbReference type="NCBI Taxonomy" id="109957"/>
    <lineage>
        <taxon>Eukaryota</taxon>
        <taxon>Fungi</taxon>
        <taxon>Fungi incertae sedis</taxon>
        <taxon>Chytridiomycota</taxon>
        <taxon>Chytridiomycota incertae sedis</taxon>
        <taxon>Chytridiomycetes</taxon>
        <taxon>Chytridiales</taxon>
        <taxon>Chytriomycetaceae</taxon>
        <taxon>Physocladia</taxon>
    </lineage>
</organism>
<evidence type="ECO:0000313" key="2">
    <source>
        <dbReference type="EMBL" id="KAJ3126843.1"/>
    </source>
</evidence>
<feature type="transmembrane region" description="Helical" evidence="1">
    <location>
        <begin position="41"/>
        <end position="63"/>
    </location>
</feature>
<feature type="transmembrane region" description="Helical" evidence="1">
    <location>
        <begin position="126"/>
        <end position="149"/>
    </location>
</feature>
<gene>
    <name evidence="2" type="ORF">HK100_010057</name>
</gene>
<evidence type="ECO:0000313" key="3">
    <source>
        <dbReference type="Proteomes" id="UP001211907"/>
    </source>
</evidence>
<keyword evidence="3" id="KW-1185">Reference proteome</keyword>
<accession>A0AAD5T5F0</accession>
<dbReference type="Proteomes" id="UP001211907">
    <property type="component" value="Unassembled WGS sequence"/>
</dbReference>
<evidence type="ECO:0000256" key="1">
    <source>
        <dbReference type="SAM" id="Phobius"/>
    </source>
</evidence>
<keyword evidence="1" id="KW-0812">Transmembrane</keyword>
<sequence length="224" mass="24304">MATEGYYINPPTVEQIKQPAPALIDAVPEPKTWLDLSLRTVMLVILIILSIFAFLNIISLGILLFVPAFWIFELLAIVSFVIDIFGVYAVWKVHPELLVVFGWAQVVIVAINIIQFIALIATFGGFGVFGILSVIVSIIFAVIVISTLYPLRRYGLALRAASVVDLNTVVVQQTEVPVVAQQNAVYAEVSVQETQSGERAIPEQATVPASAVAAPTAEIEKATI</sequence>
<name>A0AAD5T5F0_9FUNG</name>
<dbReference type="AlphaFoldDB" id="A0AAD5T5F0"/>
<keyword evidence="1" id="KW-0472">Membrane</keyword>
<feature type="transmembrane region" description="Helical" evidence="1">
    <location>
        <begin position="98"/>
        <end position="120"/>
    </location>
</feature>
<proteinExistence type="predicted"/>